<keyword evidence="3" id="KW-1185">Reference proteome</keyword>
<proteinExistence type="predicted"/>
<feature type="transmembrane region" description="Helical" evidence="1">
    <location>
        <begin position="224"/>
        <end position="244"/>
    </location>
</feature>
<protein>
    <submittedName>
        <fullName evidence="2">Sporulation integral membrane protein YlbJ</fullName>
    </submittedName>
</protein>
<feature type="transmembrane region" description="Helical" evidence="1">
    <location>
        <begin position="323"/>
        <end position="345"/>
    </location>
</feature>
<dbReference type="InterPro" id="IPR014226">
    <property type="entry name" value="Spore_IM_YlbJ"/>
</dbReference>
<accession>A0A937FFY0</accession>
<keyword evidence="1" id="KW-1133">Transmembrane helix</keyword>
<sequence>MYSIYILYGLIIILTISLIIQIKGKITIMPTVLLSILIIYFLLNPKLCIDASLKGAELFVQAVLPTVLPFMVLCNLLIAYGGISVYSKLFGRFLCTPFKLSKNCSFPIIASIICGNPIGAKYSSELYEKGHVQFDEYVRLISIASNTGPLFLIGSVGSVMLQNKTYGYILILGNYISMILIAFITRTKTISSYKKNDSKINITANFGTIFKNSLENAIISTLNISGYIIIFSVIISIVSNSYFFNLSLNSIASLFGVPYEIMKGTVLGMIEITNGCKIISSSSLSINMKLCIISFLTSFCGFSVLAQISSFCSQHGVKLKKYFMYKLLQGSFATIITYVFLTISYF</sequence>
<feature type="transmembrane region" description="Helical" evidence="1">
    <location>
        <begin position="27"/>
        <end position="43"/>
    </location>
</feature>
<dbReference type="Proteomes" id="UP000623681">
    <property type="component" value="Unassembled WGS sequence"/>
</dbReference>
<organism evidence="2 3">
    <name type="scientific">Clostridium paridis</name>
    <dbReference type="NCBI Taxonomy" id="2803863"/>
    <lineage>
        <taxon>Bacteria</taxon>
        <taxon>Bacillati</taxon>
        <taxon>Bacillota</taxon>
        <taxon>Clostridia</taxon>
        <taxon>Eubacteriales</taxon>
        <taxon>Clostridiaceae</taxon>
        <taxon>Clostridium</taxon>
    </lineage>
</organism>
<dbReference type="EMBL" id="JAESWA010000017">
    <property type="protein sequence ID" value="MBL4930841.1"/>
    <property type="molecule type" value="Genomic_DNA"/>
</dbReference>
<keyword evidence="1" id="KW-0812">Transmembrane</keyword>
<feature type="transmembrane region" description="Helical" evidence="1">
    <location>
        <begin position="166"/>
        <end position="185"/>
    </location>
</feature>
<feature type="transmembrane region" description="Helical" evidence="1">
    <location>
        <begin position="63"/>
        <end position="83"/>
    </location>
</feature>
<feature type="transmembrane region" description="Helical" evidence="1">
    <location>
        <begin position="137"/>
        <end position="160"/>
    </location>
</feature>
<dbReference type="AlphaFoldDB" id="A0A937FFY0"/>
<evidence type="ECO:0000313" key="3">
    <source>
        <dbReference type="Proteomes" id="UP000623681"/>
    </source>
</evidence>
<reference evidence="2" key="1">
    <citation type="submission" date="2021-01" db="EMBL/GenBank/DDBJ databases">
        <title>Genome public.</title>
        <authorList>
            <person name="Liu C."/>
            <person name="Sun Q."/>
        </authorList>
    </citation>
    <scope>NUCLEOTIDE SEQUENCE</scope>
    <source>
        <strain evidence="2">YIM B02565</strain>
    </source>
</reference>
<evidence type="ECO:0000313" key="2">
    <source>
        <dbReference type="EMBL" id="MBL4930841.1"/>
    </source>
</evidence>
<name>A0A937FFY0_9CLOT</name>
<gene>
    <name evidence="2" type="primary">ylbJ</name>
    <name evidence="2" type="ORF">JK634_03420</name>
</gene>
<keyword evidence="1" id="KW-0472">Membrane</keyword>
<comment type="caution">
    <text evidence="2">The sequence shown here is derived from an EMBL/GenBank/DDBJ whole genome shotgun (WGS) entry which is preliminary data.</text>
</comment>
<dbReference type="RefSeq" id="WP_202766223.1">
    <property type="nucleotide sequence ID" value="NZ_JAESWA010000017.1"/>
</dbReference>
<feature type="transmembrane region" description="Helical" evidence="1">
    <location>
        <begin position="292"/>
        <end position="311"/>
    </location>
</feature>
<evidence type="ECO:0000256" key="1">
    <source>
        <dbReference type="SAM" id="Phobius"/>
    </source>
</evidence>
<dbReference type="NCBIfam" id="TIGR02871">
    <property type="entry name" value="spore_ylbJ"/>
    <property type="match status" value="1"/>
</dbReference>
<feature type="transmembrane region" description="Helical" evidence="1">
    <location>
        <begin position="6"/>
        <end position="22"/>
    </location>
</feature>